<dbReference type="Gene3D" id="3.30.70.60">
    <property type="match status" value="1"/>
</dbReference>
<name>A0A4E0RRP1_FASHE</name>
<feature type="domain" description="Translation elongation factor EF1B beta/delta subunit guanine nucleotide exchange" evidence="5">
    <location>
        <begin position="90"/>
        <end position="176"/>
    </location>
</feature>
<evidence type="ECO:0000259" key="6">
    <source>
        <dbReference type="SMART" id="SM01182"/>
    </source>
</evidence>
<dbReference type="SMART" id="SM00888">
    <property type="entry name" value="EF1_GNE"/>
    <property type="match status" value="1"/>
</dbReference>
<dbReference type="GO" id="GO:0005829">
    <property type="term" value="C:cytosol"/>
    <property type="evidence" value="ECO:0007669"/>
    <property type="project" value="TreeGrafter"/>
</dbReference>
<evidence type="ECO:0000256" key="4">
    <source>
        <dbReference type="SAM" id="MobiDB-lite"/>
    </source>
</evidence>
<evidence type="ECO:0000259" key="5">
    <source>
        <dbReference type="SMART" id="SM00888"/>
    </source>
</evidence>
<sequence>MLVQRMEALELHINKLNCLDAASGFSKAEPVPDIQPEGDHRSVDEDDDDVDDLDIFASDDKDDAEGERIRAERVAQYAAKKAAKPGPVAKSSIILDVKPWSDETDMVEMESLVRSIKADGLTWGQSKLVPLAYGIKKLQIACVVEDDKIGTDFLEENITQFEDHVQSVDIVSFNKV</sequence>
<dbReference type="InterPro" id="IPR036219">
    <property type="entry name" value="eEF-1beta-like_sf"/>
</dbReference>
<evidence type="ECO:0000313" key="7">
    <source>
        <dbReference type="EMBL" id="THD23658.1"/>
    </source>
</evidence>
<dbReference type="SMART" id="SM01182">
    <property type="entry name" value="EF-1_beta_acid"/>
    <property type="match status" value="1"/>
</dbReference>
<keyword evidence="2 7" id="KW-0251">Elongation factor</keyword>
<dbReference type="SUPFAM" id="SSF54984">
    <property type="entry name" value="eEF-1beta-like"/>
    <property type="match status" value="1"/>
</dbReference>
<dbReference type="GO" id="GO:0005853">
    <property type="term" value="C:eukaryotic translation elongation factor 1 complex"/>
    <property type="evidence" value="ECO:0007669"/>
    <property type="project" value="InterPro"/>
</dbReference>
<dbReference type="FunFam" id="3.30.70.60:FF:000001">
    <property type="entry name" value="Elongation factor 1-beta 1 like"/>
    <property type="match status" value="1"/>
</dbReference>
<dbReference type="PANTHER" id="PTHR11595:SF21">
    <property type="entry name" value="ELONGATION FACTOR 1-BETA"/>
    <property type="match status" value="1"/>
</dbReference>
<dbReference type="EMBL" id="JXXN02002021">
    <property type="protein sequence ID" value="THD23658.1"/>
    <property type="molecule type" value="Genomic_DNA"/>
</dbReference>
<comment type="caution">
    <text evidence="7">The sequence shown here is derived from an EMBL/GenBank/DDBJ whole genome shotgun (WGS) entry which is preliminary data.</text>
</comment>
<evidence type="ECO:0000313" key="8">
    <source>
        <dbReference type="Proteomes" id="UP000230066"/>
    </source>
</evidence>
<accession>A0A4E0RRP1</accession>
<dbReference type="AlphaFoldDB" id="A0A4E0RRP1"/>
<dbReference type="CDD" id="cd00292">
    <property type="entry name" value="EF1B"/>
    <property type="match status" value="1"/>
</dbReference>
<proteinExistence type="inferred from homology"/>
<dbReference type="Pfam" id="PF10587">
    <property type="entry name" value="EF-1_beta_acid"/>
    <property type="match status" value="1"/>
</dbReference>
<dbReference type="Pfam" id="PF00736">
    <property type="entry name" value="EF1_GNE"/>
    <property type="match status" value="1"/>
</dbReference>
<evidence type="ECO:0000256" key="2">
    <source>
        <dbReference type="ARBA" id="ARBA00022768"/>
    </source>
</evidence>
<evidence type="ECO:0000256" key="1">
    <source>
        <dbReference type="ARBA" id="ARBA00007411"/>
    </source>
</evidence>
<dbReference type="PANTHER" id="PTHR11595">
    <property type="entry name" value="EF-HAND AND COILED-COIL DOMAIN-CONTAINING FAMILY MEMBER"/>
    <property type="match status" value="1"/>
</dbReference>
<feature type="compositionally biased region" description="Acidic residues" evidence="4">
    <location>
        <begin position="44"/>
        <end position="54"/>
    </location>
</feature>
<feature type="domain" description="Elongation factor 1 beta central acidic region eukaryote" evidence="6">
    <location>
        <begin position="55"/>
        <end position="81"/>
    </location>
</feature>
<dbReference type="InterPro" id="IPR014038">
    <property type="entry name" value="EF1B_bsu/dsu_GNE"/>
</dbReference>
<comment type="similarity">
    <text evidence="1">Belongs to the EF-1-beta/EF-1-delta family.</text>
</comment>
<evidence type="ECO:0000256" key="3">
    <source>
        <dbReference type="ARBA" id="ARBA00022917"/>
    </source>
</evidence>
<dbReference type="InterPro" id="IPR049720">
    <property type="entry name" value="EF1B_bsu/dsu"/>
</dbReference>
<protein>
    <submittedName>
        <fullName evidence="7">Eukaryotic translation elongation factor 1 beta 2</fullName>
    </submittedName>
</protein>
<feature type="region of interest" description="Disordered" evidence="4">
    <location>
        <begin position="26"/>
        <end position="64"/>
    </location>
</feature>
<dbReference type="GO" id="GO:0005085">
    <property type="term" value="F:guanyl-nucleotide exchange factor activity"/>
    <property type="evidence" value="ECO:0007669"/>
    <property type="project" value="TreeGrafter"/>
</dbReference>
<organism evidence="7 8">
    <name type="scientific">Fasciola hepatica</name>
    <name type="common">Liver fluke</name>
    <dbReference type="NCBI Taxonomy" id="6192"/>
    <lineage>
        <taxon>Eukaryota</taxon>
        <taxon>Metazoa</taxon>
        <taxon>Spiralia</taxon>
        <taxon>Lophotrochozoa</taxon>
        <taxon>Platyhelminthes</taxon>
        <taxon>Trematoda</taxon>
        <taxon>Digenea</taxon>
        <taxon>Plagiorchiida</taxon>
        <taxon>Echinostomata</taxon>
        <taxon>Echinostomatoidea</taxon>
        <taxon>Fasciolidae</taxon>
        <taxon>Fasciola</taxon>
    </lineage>
</organism>
<dbReference type="GO" id="GO:0003746">
    <property type="term" value="F:translation elongation factor activity"/>
    <property type="evidence" value="ECO:0007669"/>
    <property type="project" value="UniProtKB-KW"/>
</dbReference>
<dbReference type="InterPro" id="IPR014717">
    <property type="entry name" value="Transl_elong_EF1B/ribsomal_bS6"/>
</dbReference>
<dbReference type="InterPro" id="IPR018940">
    <property type="entry name" value="EF-1_beta_acid_region_euk"/>
</dbReference>
<gene>
    <name evidence="7" type="ORF">D915_005512</name>
</gene>
<reference evidence="7" key="1">
    <citation type="submission" date="2019-03" db="EMBL/GenBank/DDBJ databases">
        <title>Improved annotation for the trematode Fasciola hepatica.</title>
        <authorList>
            <person name="Choi Y.-J."/>
            <person name="Martin J."/>
            <person name="Mitreva M."/>
        </authorList>
    </citation>
    <scope>NUCLEOTIDE SEQUENCE [LARGE SCALE GENOMIC DNA]</scope>
</reference>
<dbReference type="Proteomes" id="UP000230066">
    <property type="component" value="Unassembled WGS sequence"/>
</dbReference>
<keyword evidence="8" id="KW-1185">Reference proteome</keyword>
<keyword evidence="3" id="KW-0648">Protein biosynthesis</keyword>